<protein>
    <recommendedName>
        <fullName evidence="1">Dynamin N-terminal domain-containing protein</fullName>
    </recommendedName>
</protein>
<dbReference type="RefSeq" id="YP_010780079.1">
    <property type="nucleotide sequence ID" value="NC_075038.1"/>
</dbReference>
<dbReference type="InterPro" id="IPR005225">
    <property type="entry name" value="Small_GTP-bd"/>
</dbReference>
<dbReference type="GO" id="GO:0005525">
    <property type="term" value="F:GTP binding"/>
    <property type="evidence" value="ECO:0007669"/>
    <property type="project" value="InterPro"/>
</dbReference>
<dbReference type="EMBL" id="MF405918">
    <property type="protein sequence ID" value="QKU33479.1"/>
    <property type="molecule type" value="Genomic_DNA"/>
</dbReference>
<dbReference type="InterPro" id="IPR027417">
    <property type="entry name" value="P-loop_NTPase"/>
</dbReference>
<feature type="domain" description="Dynamin N-terminal" evidence="1">
    <location>
        <begin position="8"/>
        <end position="180"/>
    </location>
</feature>
<evidence type="ECO:0000259" key="1">
    <source>
        <dbReference type="Pfam" id="PF00350"/>
    </source>
</evidence>
<dbReference type="KEGG" id="vg:80516770"/>
<sequence>MENIEINIGLFGCVSVGKSTFLNAIAGQQFSDAEIKKTTMIPQVYAENKNNSEVPNAQIIRRNNREVNDSIEKMIDLNEFTVDKCQPLCHNIDRICDLFDPVIVDSRFKINIYDIPGLNDSASKNIYFEWVKQNIKLFDIVIFMTDINRGLSNSDEIEILNLLMESIKKYNSKMICLMNKCDDIYFDEDENDLVFEEKEQENIYLQANNILADIAKNYGIECCDEIFTPFFPISSENCFIYRALFKNPNCKLDQIHLNRLCKNECGSNQWKKMDNEQKERMFQSIVSNLNLSYDFKIRDTGYLNVKSVIQKTIVSNKDSFIQNHINNSLNELELSNIENTETYKKLINAYIEKLSQAEKIGVKISYNLFWEKICATITNYVNTVNKTKTKIIRGREFIDFEEFETMHSNLQVHCMNFSSIVESICNIPDFPGQFIKEKFEQLFGKLTEIYDQIVNHDYKDCVHTRPSNLLQYLRTINTYAPQKFDSYSIKFLNISCCTNSKHIASYQSELQELIVYIIRKIQNDVSECYNIIAKILIEKQKYIYNKHNEQYFEYLIKIKKLIKKYNKKIKNSPNNYNGIDILYEVTCKNISLYLTMNSMSNIYKQEIDYDKVNNLFNKLSEETNAVNDIKFEQAIFNTLARKKIE</sequence>
<organism evidence="2">
    <name type="scientific">Tupanvirus deep ocean</name>
    <dbReference type="NCBI Taxonomy" id="2126984"/>
    <lineage>
        <taxon>Viruses</taxon>
        <taxon>Varidnaviria</taxon>
        <taxon>Bamfordvirae</taxon>
        <taxon>Nucleocytoviricota</taxon>
        <taxon>Megaviricetes</taxon>
        <taxon>Imitervirales</taxon>
        <taxon>Mimiviridae</taxon>
        <taxon>Megamimivirinae</taxon>
        <taxon>Tupanvirus</taxon>
        <taxon>Tupanvirus altamarinense</taxon>
    </lineage>
</organism>
<proteinExistence type="predicted"/>
<dbReference type="Pfam" id="PF00350">
    <property type="entry name" value="Dynamin_N"/>
    <property type="match status" value="1"/>
</dbReference>
<dbReference type="Gene3D" id="3.40.50.300">
    <property type="entry name" value="P-loop containing nucleotide triphosphate hydrolases"/>
    <property type="match status" value="1"/>
</dbReference>
<reference evidence="2" key="2">
    <citation type="journal article" date="2018" name="Nat. Commun.">
        <title>Tailed giant Tupanvirus possesses the most complete translational apparatus of the known virosphere.</title>
        <authorList>
            <person name="Abrahao J."/>
            <person name="Silva L."/>
            <person name="Silva L.S."/>
            <person name="Khalil J.Y.B."/>
            <person name="Rodrigues R."/>
            <person name="Arantes T."/>
            <person name="Assis F."/>
            <person name="Boratto P."/>
            <person name="Andrade M."/>
            <person name="Kroon E.G."/>
            <person name="Ribeiro B."/>
            <person name="Bergier I."/>
            <person name="Seligmann H."/>
            <person name="Ghigo E."/>
            <person name="Colson P."/>
            <person name="Levasseur A."/>
            <person name="Kroemer G."/>
            <person name="Raoult D."/>
            <person name="La Scola B."/>
        </authorList>
    </citation>
    <scope>NUCLEOTIDE SEQUENCE [LARGE SCALE GENOMIC DNA]</scope>
    <source>
        <strain evidence="2">Deep ocean</strain>
    </source>
</reference>
<accession>A0A6N1NC92</accession>
<dbReference type="CDD" id="cd00882">
    <property type="entry name" value="Ras_like_GTPase"/>
    <property type="match status" value="1"/>
</dbReference>
<reference evidence="2" key="1">
    <citation type="submission" date="2017-06" db="EMBL/GenBank/DDBJ databases">
        <authorList>
            <person name="Assis F.L."/>
            <person name="Abrahao J.S."/>
            <person name="Silva L."/>
            <person name="Khalil J.B."/>
            <person name="Rodrigues R."/>
            <person name="Silva L.S."/>
            <person name="Boratto P."/>
            <person name="Andrade M."/>
            <person name="Kroon E.G."/>
            <person name="Ribeiro B."/>
            <person name="Bergier I."/>
            <person name="Seligmann H."/>
            <person name="Ghigo E."/>
            <person name="Colson P."/>
            <person name="Levasseur A."/>
            <person name="Raoult D."/>
            <person name="Scola B.L."/>
        </authorList>
    </citation>
    <scope>NUCLEOTIDE SEQUENCE</scope>
    <source>
        <strain evidence="2">Deep ocean</strain>
    </source>
</reference>
<dbReference type="SUPFAM" id="SSF52540">
    <property type="entry name" value="P-loop containing nucleoside triphosphate hydrolases"/>
    <property type="match status" value="1"/>
</dbReference>
<name>A0A6N1NC92_9VIRU</name>
<evidence type="ECO:0000313" key="2">
    <source>
        <dbReference type="EMBL" id="QKU33479.1"/>
    </source>
</evidence>
<dbReference type="GeneID" id="80516770"/>
<dbReference type="InterPro" id="IPR045063">
    <property type="entry name" value="Dynamin_N"/>
</dbReference>
<dbReference type="NCBIfam" id="TIGR00231">
    <property type="entry name" value="small_GTP"/>
    <property type="match status" value="1"/>
</dbReference>